<accession>A0A9P7BPQ1</accession>
<protein>
    <submittedName>
        <fullName evidence="1">Uncharacterized protein</fullName>
    </submittedName>
</protein>
<keyword evidence="2" id="KW-1185">Reference proteome</keyword>
<sequence>MQLTGISFNVDGDAGNYSWKVPTNLSQNAIYSFMFSYSTSNGSTETSYSSSFNITGGTNSINSSAISSAAPSGSSTIQQHSTVIMTTAASSTHSAVTTASGTHLATQLASTTPNPVASSASAYKTPSIVFLVALVPLFL</sequence>
<evidence type="ECO:0000313" key="2">
    <source>
        <dbReference type="Proteomes" id="UP000716291"/>
    </source>
</evidence>
<gene>
    <name evidence="1" type="ORF">G6F64_008780</name>
</gene>
<dbReference type="EMBL" id="JAANQT010001493">
    <property type="protein sequence ID" value="KAG1304938.1"/>
    <property type="molecule type" value="Genomic_DNA"/>
</dbReference>
<dbReference type="AlphaFoldDB" id="A0A9P7BPQ1"/>
<organism evidence="1 2">
    <name type="scientific">Rhizopus oryzae</name>
    <name type="common">Mucormycosis agent</name>
    <name type="synonym">Rhizopus arrhizus var. delemar</name>
    <dbReference type="NCBI Taxonomy" id="64495"/>
    <lineage>
        <taxon>Eukaryota</taxon>
        <taxon>Fungi</taxon>
        <taxon>Fungi incertae sedis</taxon>
        <taxon>Mucoromycota</taxon>
        <taxon>Mucoromycotina</taxon>
        <taxon>Mucoromycetes</taxon>
        <taxon>Mucorales</taxon>
        <taxon>Mucorineae</taxon>
        <taxon>Rhizopodaceae</taxon>
        <taxon>Rhizopus</taxon>
    </lineage>
</organism>
<proteinExistence type="predicted"/>
<dbReference type="Proteomes" id="UP000716291">
    <property type="component" value="Unassembled WGS sequence"/>
</dbReference>
<reference evidence="1" key="1">
    <citation type="journal article" date="2020" name="Microb. Genom.">
        <title>Genetic diversity of clinical and environmental Mucorales isolates obtained from an investigation of mucormycosis cases among solid organ transplant recipients.</title>
        <authorList>
            <person name="Nguyen M.H."/>
            <person name="Kaul D."/>
            <person name="Muto C."/>
            <person name="Cheng S.J."/>
            <person name="Richter R.A."/>
            <person name="Bruno V.M."/>
            <person name="Liu G."/>
            <person name="Beyhan S."/>
            <person name="Sundermann A.J."/>
            <person name="Mounaud S."/>
            <person name="Pasculle A.W."/>
            <person name="Nierman W.C."/>
            <person name="Driscoll E."/>
            <person name="Cumbie R."/>
            <person name="Clancy C.J."/>
            <person name="Dupont C.L."/>
        </authorList>
    </citation>
    <scope>NUCLEOTIDE SEQUENCE</scope>
    <source>
        <strain evidence="1">GL11</strain>
    </source>
</reference>
<comment type="caution">
    <text evidence="1">The sequence shown here is derived from an EMBL/GenBank/DDBJ whole genome shotgun (WGS) entry which is preliminary data.</text>
</comment>
<evidence type="ECO:0000313" key="1">
    <source>
        <dbReference type="EMBL" id="KAG1304938.1"/>
    </source>
</evidence>
<name>A0A9P7BPQ1_RHIOR</name>